<dbReference type="InterPro" id="IPR031780">
    <property type="entry name" value="FAM65_N"/>
</dbReference>
<feature type="domain" description="FAM65 N-terminal" evidence="4">
    <location>
        <begin position="17"/>
        <end position="359"/>
    </location>
</feature>
<feature type="region of interest" description="Disordered" evidence="3">
    <location>
        <begin position="396"/>
        <end position="541"/>
    </location>
</feature>
<reference evidence="5" key="1">
    <citation type="submission" date="2023-05" db="EMBL/GenBank/DDBJ databases">
        <title>High-quality long-read genome of Scophthalmus maximus.</title>
        <authorList>
            <person name="Lien S."/>
            <person name="Martinez P."/>
        </authorList>
    </citation>
    <scope>NUCLEOTIDE SEQUENCE [LARGE SCALE GENOMIC DNA]</scope>
</reference>
<evidence type="ECO:0000313" key="6">
    <source>
        <dbReference type="Proteomes" id="UP000694558"/>
    </source>
</evidence>
<dbReference type="Proteomes" id="UP000694558">
    <property type="component" value="Chromosome 6"/>
</dbReference>
<protein>
    <recommendedName>
        <fullName evidence="4">FAM65 N-terminal domain-containing protein</fullName>
    </recommendedName>
</protein>
<dbReference type="InterPro" id="IPR026136">
    <property type="entry name" value="RIPOR3"/>
</dbReference>
<feature type="region of interest" description="Disordered" evidence="3">
    <location>
        <begin position="1"/>
        <end position="64"/>
    </location>
</feature>
<sequence length="1081" mass="120979">MSVKLRFDSPSDGGLLHRSRSFTGFSSLSGRRRPSSGRNSLRSKASSGGKSRTHLSPSRGGGAVCSLQPEQVDSVFQALRKGLKEFLDGHQAEMDFLSSQQRETKRNSRLAFLYDLEKELRALERYIRRLEFQISKVEELYETYCVQWRLCEGAVNMKRAFALSPSTRASRESLLELGRNHRHSLQDMSVMEGELEILLGELHIKMKGLIGFARLCPGDQYEVVVRLGRQRWRIRGRIESDDTQSWDEEEMVFLPHIHHNFEIKVTEAKGLGWLLVGMVTCASADFFVARSQLMLVDVTELGTIKLQLEVTWNPFDSAEKMRPLSVSRQSVSSRKSSVYSWTAPSTPSFTEKYFISMVRELQDRDGSLPSLVSKSHPNRGDMSLLSYLSNPVHSARGPYTPSLTRAHSFPSSPSQGPSLGGSQTRLSLGEEGSLEEGERGMRMDEEEEEEEWGGVCDTTPSTPAESKTGSLLVLQRSSTPDILRKNPAGEPDAETQDSADLHRRSYSFPTSPTPPAARPPAAAPTSAAPTPGRSGVSGAQRGAQALRLGALMAELEKTLRDQSLSEKELRALDHQVLHLATILKNDLSLFRSSSSEETLAVEEVLGSFDFLSHDFNADDDTSCLGSVRLKDSGISSFQQSTTRSLGLLSHDSQSASEEELIIAPLTSGNWGLDQALETHLDICFILLQMTRATDFGPSRTDLLEETSLQADVLDRISSLLLEKSDDVSARDVLPKAQRTRDVLLFWEECASDGGSLFCCDANSFTRTLRRRYTHKLKAKQPGQSEKVFAQLLQQVQTTCRAAPGPRPVCSPDRVTVFQLSAYLKRWSLRELGEHISRLSREEHILSALGGPKRRRALNKLRGRGVAELLPLGRTLRTLAALQIDPNHKVCRAAANCLCRAAGCKTFRSRAVVYYTESLKSSDVQIQHGSCLALKRLRVSDAHVITQTPSADTDVVYHPVCVCVCVCVCVRVCACVRVRVRACQATESVDHIADLWRSTDEDLRSAARETVLSFGANMNLKLLYFKIILYYYHYITLLLYPLQVRRVSWPSRGWTSCTPRCRRRRIRTRRRRSPFYRKHAWD</sequence>
<dbReference type="PANTHER" id="PTHR15829">
    <property type="entry name" value="PROTEIN KINASE PKN/PRK1, EFFECTOR"/>
    <property type="match status" value="1"/>
</dbReference>
<proteinExistence type="inferred from homology"/>
<evidence type="ECO:0000256" key="2">
    <source>
        <dbReference type="SAM" id="Coils"/>
    </source>
</evidence>
<dbReference type="PANTHER" id="PTHR15829:SF15">
    <property type="entry name" value="RIPOR FAMILY MEMBER 3"/>
    <property type="match status" value="1"/>
</dbReference>
<dbReference type="AlphaFoldDB" id="A0A8D3C3V1"/>
<dbReference type="Gene3D" id="1.25.10.10">
    <property type="entry name" value="Leucine-rich Repeat Variant"/>
    <property type="match status" value="1"/>
</dbReference>
<feature type="coiled-coil region" evidence="2">
    <location>
        <begin position="113"/>
        <end position="140"/>
    </location>
</feature>
<evidence type="ECO:0000256" key="1">
    <source>
        <dbReference type="ARBA" id="ARBA00005744"/>
    </source>
</evidence>
<feature type="compositionally biased region" description="Pro residues" evidence="3">
    <location>
        <begin position="511"/>
        <end position="522"/>
    </location>
</feature>
<feature type="compositionally biased region" description="Polar residues" evidence="3">
    <location>
        <begin position="44"/>
        <end position="56"/>
    </location>
</feature>
<dbReference type="GeneTree" id="ENSGT00940000153717"/>
<name>A0A8D3C3V1_SCOMX</name>
<dbReference type="Ensembl" id="ENSSMAT00000082302.1">
    <property type="protein sequence ID" value="ENSSMAP00000041959.1"/>
    <property type="gene ID" value="ENSSMAG00000001403.2"/>
</dbReference>
<reference evidence="5" key="2">
    <citation type="submission" date="2025-08" db="UniProtKB">
        <authorList>
            <consortium name="Ensembl"/>
        </authorList>
    </citation>
    <scope>IDENTIFICATION</scope>
</reference>
<organism evidence="5 6">
    <name type="scientific">Scophthalmus maximus</name>
    <name type="common">Turbot</name>
    <name type="synonym">Psetta maxima</name>
    <dbReference type="NCBI Taxonomy" id="52904"/>
    <lineage>
        <taxon>Eukaryota</taxon>
        <taxon>Metazoa</taxon>
        <taxon>Chordata</taxon>
        <taxon>Craniata</taxon>
        <taxon>Vertebrata</taxon>
        <taxon>Euteleostomi</taxon>
        <taxon>Actinopterygii</taxon>
        <taxon>Neopterygii</taxon>
        <taxon>Teleostei</taxon>
        <taxon>Neoteleostei</taxon>
        <taxon>Acanthomorphata</taxon>
        <taxon>Carangaria</taxon>
        <taxon>Pleuronectiformes</taxon>
        <taxon>Pleuronectoidei</taxon>
        <taxon>Scophthalmidae</taxon>
        <taxon>Scophthalmus</taxon>
    </lineage>
</organism>
<evidence type="ECO:0000313" key="5">
    <source>
        <dbReference type="Ensembl" id="ENSSMAP00000041959.1"/>
    </source>
</evidence>
<evidence type="ECO:0000256" key="3">
    <source>
        <dbReference type="SAM" id="MobiDB-lite"/>
    </source>
</evidence>
<dbReference type="Pfam" id="PF15903">
    <property type="entry name" value="PL48"/>
    <property type="match status" value="1"/>
</dbReference>
<feature type="compositionally biased region" description="Polar residues" evidence="3">
    <location>
        <begin position="458"/>
        <end position="480"/>
    </location>
</feature>
<accession>A0A8D3C3V1</accession>
<keyword evidence="2" id="KW-0175">Coiled coil</keyword>
<comment type="similarity">
    <text evidence="1">Belongs to the RIPOR family.</text>
</comment>
<feature type="compositionally biased region" description="Low complexity" evidence="3">
    <location>
        <begin position="408"/>
        <end position="431"/>
    </location>
</feature>
<dbReference type="InterPro" id="IPR011989">
    <property type="entry name" value="ARM-like"/>
</dbReference>
<evidence type="ECO:0000259" key="4">
    <source>
        <dbReference type="Pfam" id="PF15903"/>
    </source>
</evidence>
<gene>
    <name evidence="5" type="primary">ripor3</name>
</gene>